<evidence type="ECO:0000256" key="1">
    <source>
        <dbReference type="SAM" id="MobiDB-lite"/>
    </source>
</evidence>
<organism evidence="2">
    <name type="scientific">marine sediment metagenome</name>
    <dbReference type="NCBI Taxonomy" id="412755"/>
    <lineage>
        <taxon>unclassified sequences</taxon>
        <taxon>metagenomes</taxon>
        <taxon>ecological metagenomes</taxon>
    </lineage>
</organism>
<dbReference type="EMBL" id="LAZR01068818">
    <property type="protein sequence ID" value="KKK48931.1"/>
    <property type="molecule type" value="Genomic_DNA"/>
</dbReference>
<feature type="non-terminal residue" evidence="2">
    <location>
        <position position="63"/>
    </location>
</feature>
<comment type="caution">
    <text evidence="2">The sequence shown here is derived from an EMBL/GenBank/DDBJ whole genome shotgun (WGS) entry which is preliminary data.</text>
</comment>
<feature type="region of interest" description="Disordered" evidence="1">
    <location>
        <begin position="1"/>
        <end position="27"/>
    </location>
</feature>
<reference evidence="2" key="1">
    <citation type="journal article" date="2015" name="Nature">
        <title>Complex archaea that bridge the gap between prokaryotes and eukaryotes.</title>
        <authorList>
            <person name="Spang A."/>
            <person name="Saw J.H."/>
            <person name="Jorgensen S.L."/>
            <person name="Zaremba-Niedzwiedzka K."/>
            <person name="Martijn J."/>
            <person name="Lind A.E."/>
            <person name="van Eijk R."/>
            <person name="Schleper C."/>
            <person name="Guy L."/>
            <person name="Ettema T.J."/>
        </authorList>
    </citation>
    <scope>NUCLEOTIDE SEQUENCE</scope>
</reference>
<proteinExistence type="predicted"/>
<dbReference type="AlphaFoldDB" id="A0A0F8YLH1"/>
<accession>A0A0F8YLH1</accession>
<name>A0A0F8YLH1_9ZZZZ</name>
<evidence type="ECO:0000313" key="2">
    <source>
        <dbReference type="EMBL" id="KKK48931.1"/>
    </source>
</evidence>
<sequence>MEKTDEKATPEEKQEATPSVEETNLKDTVPYERFKEVIDEKNEFKGDIKSLKESIETLKQSQQ</sequence>
<gene>
    <name evidence="2" type="ORF">LCGC14_3140180</name>
</gene>
<feature type="compositionally biased region" description="Basic and acidic residues" evidence="1">
    <location>
        <begin position="1"/>
        <end position="15"/>
    </location>
</feature>
<protein>
    <submittedName>
        <fullName evidence="2">Uncharacterized protein</fullName>
    </submittedName>
</protein>